<dbReference type="Pfam" id="PF00746">
    <property type="entry name" value="Gram_pos_anchor"/>
    <property type="match status" value="1"/>
</dbReference>
<dbReference type="NCBIfam" id="NF033902">
    <property type="entry name" value="iso_D2_wall_anc"/>
    <property type="match status" value="2"/>
</dbReference>
<protein>
    <submittedName>
        <fullName evidence="9">SpaH/EbpB family LPXTG-anchored major pilin</fullName>
    </submittedName>
</protein>
<dbReference type="Gene3D" id="2.60.40.10">
    <property type="entry name" value="Immunoglobulins"/>
    <property type="match status" value="3"/>
</dbReference>
<dbReference type="SUPFAM" id="SSF49401">
    <property type="entry name" value="Bacterial adhesins"/>
    <property type="match status" value="1"/>
</dbReference>
<comment type="similarity">
    <text evidence="1">Belongs to the serine-aspartate repeat-containing protein (SDr) family.</text>
</comment>
<keyword evidence="2" id="KW-0134">Cell wall</keyword>
<dbReference type="InterPro" id="IPR048052">
    <property type="entry name" value="FM1-like"/>
</dbReference>
<evidence type="ECO:0000256" key="1">
    <source>
        <dbReference type="ARBA" id="ARBA00007257"/>
    </source>
</evidence>
<evidence type="ECO:0000313" key="9">
    <source>
        <dbReference type="EMBL" id="MTK21746.1"/>
    </source>
</evidence>
<dbReference type="InterPro" id="IPR013783">
    <property type="entry name" value="Ig-like_fold"/>
</dbReference>
<comment type="caution">
    <text evidence="9">The sequence shown here is derived from an EMBL/GenBank/DDBJ whole genome shotgun (WGS) entry which is preliminary data.</text>
</comment>
<feature type="signal peptide" evidence="7">
    <location>
        <begin position="1"/>
        <end position="30"/>
    </location>
</feature>
<dbReference type="InterPro" id="IPR026466">
    <property type="entry name" value="Fim_isopep_form_D2_dom"/>
</dbReference>
<dbReference type="AlphaFoldDB" id="A0A9X4XEE2"/>
<reference evidence="9 10" key="1">
    <citation type="journal article" date="2019" name="Nat. Med.">
        <title>A library of human gut bacterial isolates paired with longitudinal multiomics data enables mechanistic microbiome research.</title>
        <authorList>
            <person name="Poyet M."/>
            <person name="Groussin M."/>
            <person name="Gibbons S.M."/>
            <person name="Avila-Pacheco J."/>
            <person name="Jiang X."/>
            <person name="Kearney S.M."/>
            <person name="Perrotta A.R."/>
            <person name="Berdy B."/>
            <person name="Zhao S."/>
            <person name="Lieberman T.D."/>
            <person name="Swanson P.K."/>
            <person name="Smith M."/>
            <person name="Roesemann S."/>
            <person name="Alexander J.E."/>
            <person name="Rich S.A."/>
            <person name="Livny J."/>
            <person name="Vlamakis H."/>
            <person name="Clish C."/>
            <person name="Bullock K."/>
            <person name="Deik A."/>
            <person name="Scott J."/>
            <person name="Pierce K.A."/>
            <person name="Xavier R.J."/>
            <person name="Alm E.J."/>
        </authorList>
    </citation>
    <scope>NUCLEOTIDE SEQUENCE [LARGE SCALE GENOMIC DNA]</scope>
    <source>
        <strain evidence="9 10">BIOML-A198</strain>
    </source>
</reference>
<dbReference type="Gene3D" id="2.60.40.740">
    <property type="match status" value="1"/>
</dbReference>
<evidence type="ECO:0000313" key="10">
    <source>
        <dbReference type="Proteomes" id="UP000487649"/>
    </source>
</evidence>
<feature type="transmembrane region" description="Helical" evidence="6">
    <location>
        <begin position="591"/>
        <end position="614"/>
    </location>
</feature>
<evidence type="ECO:0000256" key="7">
    <source>
        <dbReference type="SAM" id="SignalP"/>
    </source>
</evidence>
<name>A0A9X4XEE2_9FIRM</name>
<feature type="domain" description="Gram-positive cocci surface proteins LPxTG" evidence="8">
    <location>
        <begin position="586"/>
        <end position="621"/>
    </location>
</feature>
<gene>
    <name evidence="9" type="ORF">GMA92_09980</name>
</gene>
<dbReference type="SUPFAM" id="SSF49478">
    <property type="entry name" value="Cna protein B-type domain"/>
    <property type="match status" value="1"/>
</dbReference>
<dbReference type="Proteomes" id="UP000487649">
    <property type="component" value="Unassembled WGS sequence"/>
</dbReference>
<dbReference type="InterPro" id="IPR041033">
    <property type="entry name" value="SpaA_PFL_dom_1"/>
</dbReference>
<evidence type="ECO:0000256" key="2">
    <source>
        <dbReference type="ARBA" id="ARBA00022512"/>
    </source>
</evidence>
<evidence type="ECO:0000256" key="3">
    <source>
        <dbReference type="ARBA" id="ARBA00022525"/>
    </source>
</evidence>
<sequence>MKRCNVLKKCFAVMMSLALLLTMIPTSVFAETTDKSPVIDGSKTGTLTINKYDSKYQEDDPDTEDNEEIKIPIEGVTFTAYKVFNIGSDASGNITYSIVSEFESFFTDNGLTVKNVTQMDGEDLENLAGKLKTFISSNSSVKSTSKTTNDLGQAVFSNLTLGYYFVDETAYPDQVVTPSAPFFVSIPMTNEAGTEWVYDVVANPKNVTSTTQSGLTLTKYGKVGNAEQVVLPGATFKLEKQNADGSWSVVEEAEALVTDGKGQISVANLTRGKYHFVETAAPEGYIVDKTKNYEFEVVWNEANNQLEYVYNGSQSSSLNIKVTNEKPTVDKVVNGDLSANIGDTVSWKVTATVPSTIKDLKTFTITDTLSDGLTYTADSLVVTHNGNPLEKDTDYTLSVEGQVIKVILVPAKLTALKDVVVTYKTTLNENAVVGTDGNKNDVVLDYSTSTGTDSETKPTKPETDPKVYTFGLNLTKKDNAGTLLDDAEFKLCNDEATPKCTTFKTVDGVINFTGLAAGNYVLTEVKAPNGYNLLKSPINITITATYENNGKDLASVTATADSKDLNYNNETGYFEITVLNNKGFQLPATGGMGTVIFTIGGLSLMALASGAYVASKRKESK</sequence>
<evidence type="ECO:0000259" key="8">
    <source>
        <dbReference type="PROSITE" id="PS50847"/>
    </source>
</evidence>
<dbReference type="PROSITE" id="PS50847">
    <property type="entry name" value="GRAM_POS_ANCHORING"/>
    <property type="match status" value="1"/>
</dbReference>
<dbReference type="NCBIfam" id="TIGR01167">
    <property type="entry name" value="LPXTG_anchor"/>
    <property type="match status" value="1"/>
</dbReference>
<dbReference type="Pfam" id="PF16569">
    <property type="entry name" value="GramPos_pilinBB"/>
    <property type="match status" value="1"/>
</dbReference>
<dbReference type="PANTHER" id="PTHR36108:SF13">
    <property type="entry name" value="COLOSSIN-B-RELATED"/>
    <property type="match status" value="1"/>
</dbReference>
<keyword evidence="6" id="KW-0472">Membrane</keyword>
<keyword evidence="3" id="KW-0964">Secreted</keyword>
<keyword evidence="4 7" id="KW-0732">Signal</keyword>
<proteinExistence type="inferred from homology"/>
<evidence type="ECO:0000256" key="5">
    <source>
        <dbReference type="ARBA" id="ARBA00023088"/>
    </source>
</evidence>
<dbReference type="NCBIfam" id="TIGR04226">
    <property type="entry name" value="RrgB_K2N_iso_D2"/>
    <property type="match status" value="1"/>
</dbReference>
<dbReference type="InterPro" id="IPR019931">
    <property type="entry name" value="LPXTG_anchor"/>
</dbReference>
<dbReference type="RefSeq" id="WP_006783463.1">
    <property type="nucleotide sequence ID" value="NZ_JAMQUV010000028.1"/>
</dbReference>
<dbReference type="InterPro" id="IPR008966">
    <property type="entry name" value="Adhesion_dom_sf"/>
</dbReference>
<evidence type="ECO:0000256" key="6">
    <source>
        <dbReference type="SAM" id="Phobius"/>
    </source>
</evidence>
<organism evidence="9 10">
    <name type="scientific">Turicibacter sanguinis</name>
    <dbReference type="NCBI Taxonomy" id="154288"/>
    <lineage>
        <taxon>Bacteria</taxon>
        <taxon>Bacillati</taxon>
        <taxon>Bacillota</taxon>
        <taxon>Erysipelotrichia</taxon>
        <taxon>Erysipelotrichales</taxon>
        <taxon>Turicibacteraceae</taxon>
        <taxon>Turicibacter</taxon>
    </lineage>
</organism>
<feature type="chain" id="PRO_5040777335" evidence="7">
    <location>
        <begin position="31"/>
        <end position="621"/>
    </location>
</feature>
<dbReference type="InterPro" id="IPR032334">
    <property type="entry name" value="GramPos_pilinBB"/>
</dbReference>
<keyword evidence="6" id="KW-1133">Transmembrane helix</keyword>
<keyword evidence="5" id="KW-0572">Peptidoglycan-anchor</keyword>
<dbReference type="EMBL" id="WMQE01000022">
    <property type="protein sequence ID" value="MTK21746.1"/>
    <property type="molecule type" value="Genomic_DNA"/>
</dbReference>
<evidence type="ECO:0000256" key="4">
    <source>
        <dbReference type="ARBA" id="ARBA00022729"/>
    </source>
</evidence>
<dbReference type="PANTHER" id="PTHR36108">
    <property type="entry name" value="COLOSSIN-B-RELATED"/>
    <property type="match status" value="1"/>
</dbReference>
<keyword evidence="6" id="KW-0812">Transmembrane</keyword>
<dbReference type="Pfam" id="PF17802">
    <property type="entry name" value="SpaA"/>
    <property type="match status" value="3"/>
</dbReference>
<accession>A0A9X4XEE2</accession>